<proteinExistence type="predicted"/>
<dbReference type="PANTHER" id="PTHR39550">
    <property type="entry name" value="SLL0658 PROTEIN"/>
    <property type="match status" value="1"/>
</dbReference>
<accession>A0A7W8E9E9</accession>
<evidence type="ECO:0000313" key="2">
    <source>
        <dbReference type="Proteomes" id="UP000584867"/>
    </source>
</evidence>
<sequence>MIVVADTSPLNYLVQMGKEVLLHEIYGSVIVPPAVVSELRHAGAPDVVRNWAFCLPDWVTIDSIFNMDKTLPVVLGQGEREAISLAIKLSATFVLLDDGAGRKAAKHRSLIPAGTLAVLIQASERGLLHLPSAIAELRGLGFRVSDDLVNKYTKLSS</sequence>
<dbReference type="Pfam" id="PF11848">
    <property type="entry name" value="DUF3368"/>
    <property type="match status" value="1"/>
</dbReference>
<dbReference type="AlphaFoldDB" id="A0A7W8E9E9"/>
<dbReference type="RefSeq" id="WP_184256241.1">
    <property type="nucleotide sequence ID" value="NZ_JACHIO010000010.1"/>
</dbReference>
<dbReference type="EMBL" id="JACHIO010000010">
    <property type="protein sequence ID" value="MBB5064383.1"/>
    <property type="molecule type" value="Genomic_DNA"/>
</dbReference>
<protein>
    <submittedName>
        <fullName evidence="1">Putative nucleic acid-binding protein</fullName>
    </submittedName>
</protein>
<evidence type="ECO:0000313" key="1">
    <source>
        <dbReference type="EMBL" id="MBB5064383.1"/>
    </source>
</evidence>
<gene>
    <name evidence="1" type="ORF">HDF15_002737</name>
</gene>
<reference evidence="1 2" key="1">
    <citation type="submission" date="2020-08" db="EMBL/GenBank/DDBJ databases">
        <title>Genomic Encyclopedia of Type Strains, Phase IV (KMG-V): Genome sequencing to study the core and pangenomes of soil and plant-associated prokaryotes.</title>
        <authorList>
            <person name="Whitman W."/>
        </authorList>
    </citation>
    <scope>NUCLEOTIDE SEQUENCE [LARGE SCALE GENOMIC DNA]</scope>
    <source>
        <strain evidence="1 2">X5P3</strain>
    </source>
</reference>
<dbReference type="InterPro" id="IPR021799">
    <property type="entry name" value="PIN-like_prokaryotic"/>
</dbReference>
<dbReference type="Proteomes" id="UP000584867">
    <property type="component" value="Unassembled WGS sequence"/>
</dbReference>
<dbReference type="PANTHER" id="PTHR39550:SF1">
    <property type="entry name" value="SLL0658 PROTEIN"/>
    <property type="match status" value="1"/>
</dbReference>
<organism evidence="1 2">
    <name type="scientific">Granulicella mallensis</name>
    <dbReference type="NCBI Taxonomy" id="940614"/>
    <lineage>
        <taxon>Bacteria</taxon>
        <taxon>Pseudomonadati</taxon>
        <taxon>Acidobacteriota</taxon>
        <taxon>Terriglobia</taxon>
        <taxon>Terriglobales</taxon>
        <taxon>Acidobacteriaceae</taxon>
        <taxon>Granulicella</taxon>
    </lineage>
</organism>
<comment type="caution">
    <text evidence="1">The sequence shown here is derived from an EMBL/GenBank/DDBJ whole genome shotgun (WGS) entry which is preliminary data.</text>
</comment>
<name>A0A7W8E9E9_9BACT</name>